<evidence type="ECO:0000313" key="3">
    <source>
        <dbReference type="Proteomes" id="UP000232638"/>
    </source>
</evidence>
<proteinExistence type="predicted"/>
<feature type="compositionally biased region" description="Low complexity" evidence="1">
    <location>
        <begin position="38"/>
        <end position="49"/>
    </location>
</feature>
<dbReference type="Proteomes" id="UP000232638">
    <property type="component" value="Chromosome"/>
</dbReference>
<accession>A0A2K8UGD6</accession>
<feature type="region of interest" description="Disordered" evidence="1">
    <location>
        <begin position="26"/>
        <end position="102"/>
    </location>
</feature>
<gene>
    <name evidence="2" type="ORF">THSYN_02465</name>
</gene>
<dbReference type="AlphaFoldDB" id="A0A2K8UGD6"/>
<organism evidence="2 3">
    <name type="scientific">Candidatus Thiodictyon syntrophicum</name>
    <dbReference type="NCBI Taxonomy" id="1166950"/>
    <lineage>
        <taxon>Bacteria</taxon>
        <taxon>Pseudomonadati</taxon>
        <taxon>Pseudomonadota</taxon>
        <taxon>Gammaproteobacteria</taxon>
        <taxon>Chromatiales</taxon>
        <taxon>Chromatiaceae</taxon>
        <taxon>Thiodictyon</taxon>
    </lineage>
</organism>
<sequence>MKAAALLLVLALAGVLVLQWRDWPRPLSPVGPPQSDQGAAADPGAAADASLTTPAPPEAKETYASVAERPLFRPQRKPEPPPAAEPTPEPEAVQDGTLEGLDLSAVLISPGATSAWITDPSTPQIKRLRLGDEQAGWSVKAILADRVVFERQGETNELLLRDFSQTPASPPAAPAPAPVRPNPAGRPNPAAPGQLKPPSREPQRKQAAGADQRVAPPKPPQPRPNGRRPAPQRPQ</sequence>
<feature type="region of interest" description="Disordered" evidence="1">
    <location>
        <begin position="159"/>
        <end position="235"/>
    </location>
</feature>
<evidence type="ECO:0000313" key="2">
    <source>
        <dbReference type="EMBL" id="AUB84615.1"/>
    </source>
</evidence>
<protein>
    <submittedName>
        <fullName evidence="2">Uncharacterized protein</fullName>
    </submittedName>
</protein>
<reference evidence="2 3" key="1">
    <citation type="submission" date="2017-03" db="EMBL/GenBank/DDBJ databases">
        <title>Complete genome sequence of Candidatus 'Thiodictyon syntrophicum' sp. nov. strain Cad16T, a photolithoautotroph purple sulfur bacterium isolated from an alpine meromictic lake.</title>
        <authorList>
            <person name="Luedin S.M."/>
            <person name="Pothier J.F."/>
            <person name="Danza F."/>
            <person name="Storelli N."/>
            <person name="Wittwer M."/>
            <person name="Tonolla M."/>
        </authorList>
    </citation>
    <scope>NUCLEOTIDE SEQUENCE [LARGE SCALE GENOMIC DNA]</scope>
    <source>
        <strain evidence="2 3">Cad16T</strain>
    </source>
</reference>
<feature type="compositionally biased region" description="Pro residues" evidence="1">
    <location>
        <begin position="80"/>
        <end position="89"/>
    </location>
</feature>
<feature type="compositionally biased region" description="Pro residues" evidence="1">
    <location>
        <begin position="168"/>
        <end position="190"/>
    </location>
</feature>
<name>A0A2K8UGD6_9GAMM</name>
<dbReference type="OrthoDB" id="5769601at2"/>
<dbReference type="KEGG" id="tsy:THSYN_02465"/>
<evidence type="ECO:0000256" key="1">
    <source>
        <dbReference type="SAM" id="MobiDB-lite"/>
    </source>
</evidence>
<dbReference type="EMBL" id="CP020370">
    <property type="protein sequence ID" value="AUB84615.1"/>
    <property type="molecule type" value="Genomic_DNA"/>
</dbReference>
<keyword evidence="3" id="KW-1185">Reference proteome</keyword>